<dbReference type="GO" id="GO:0000981">
    <property type="term" value="F:DNA-binding transcription factor activity, RNA polymerase II-specific"/>
    <property type="evidence" value="ECO:0007669"/>
    <property type="project" value="InterPro"/>
</dbReference>
<feature type="region of interest" description="Disordered" evidence="4">
    <location>
        <begin position="1"/>
        <end position="20"/>
    </location>
</feature>
<sequence length="724" mass="79839">MSTSQSFNTPKFPRPPQRPPACRACKRRKSKCDFQSPCSTCELHKTQDSCLYDTMAVPRERKTTTIISERLELKLRILLNYCFYRLSSRISDIKKLRDKLAEAEQDLKEMRALIGDTEPSPPDYAEGQVAPINSEGLADIMTRLVIDKAIKPAPLTNDAQVSPELLSPNSSAETKSLDHNLREAILELLQSQLSCRKEYLASNFTLSAPNQATHNPAPSPIFPNTILPQQATIDSVEELAARFPPTRAEALALLENYVGFVNLVHNVVDGPQTRHEIDFFYDLISSQCYPVPVNPHMPLSIVSGPGWLGSILAIFVLACKGLSNPSYSNEQCERWLDGSLQALRICLKGESILDMSALRCVCLVVWIAIAGKTYSPVGVDGHDVHLPKLDIDRDPIPLAIEGLAFRSLLMKQLRKLATLALKPGGISNSDAIAFEKKLKELDDRLPKCGYPRFHPIVGGLTLAALMANGSDLKERDYLIEELDNFTAVIKKFGSLSQVTNYGILAIEMVLDQVKRKKLGEQIILGALILDSKQQEKNYDPNHKSAAVPENANMGLPQFFNPTYAKSPQSSDVTYFSQFIPPPIHIPTLASPHSTQDDLKPFQLSGNSGIQFSEPQISSGHWSVDRATSSGPQITSSNLISPLASTHSIGNRRSLDPEFYQQTGSFGNFLANFGSGVVGCEGLMVGWMDPNAENHSSNHLTDGSTSSESIPPMLNTFHGTWKQEW</sequence>
<dbReference type="Pfam" id="PF00172">
    <property type="entry name" value="Zn_clus"/>
    <property type="match status" value="1"/>
</dbReference>
<dbReference type="InterPro" id="IPR050613">
    <property type="entry name" value="Sec_Metabolite_Reg"/>
</dbReference>
<evidence type="ECO:0000313" key="7">
    <source>
        <dbReference type="Proteomes" id="UP001153365"/>
    </source>
</evidence>
<proteinExistence type="predicted"/>
<dbReference type="SMART" id="SM00066">
    <property type="entry name" value="GAL4"/>
    <property type="match status" value="1"/>
</dbReference>
<organism evidence="6 7">
    <name type="scientific">Phakopsora pachyrhizi</name>
    <name type="common">Asian soybean rust disease fungus</name>
    <dbReference type="NCBI Taxonomy" id="170000"/>
    <lineage>
        <taxon>Eukaryota</taxon>
        <taxon>Fungi</taxon>
        <taxon>Dikarya</taxon>
        <taxon>Basidiomycota</taxon>
        <taxon>Pucciniomycotina</taxon>
        <taxon>Pucciniomycetes</taxon>
        <taxon>Pucciniales</taxon>
        <taxon>Phakopsoraceae</taxon>
        <taxon>Phakopsora</taxon>
    </lineage>
</organism>
<accession>A0AAV0AQI4</accession>
<dbReference type="PROSITE" id="PS00463">
    <property type="entry name" value="ZN2_CY6_FUNGAL_1"/>
    <property type="match status" value="1"/>
</dbReference>
<keyword evidence="7" id="KW-1185">Reference proteome</keyword>
<evidence type="ECO:0000313" key="6">
    <source>
        <dbReference type="EMBL" id="CAH7671395.1"/>
    </source>
</evidence>
<dbReference type="Gene3D" id="4.10.240.10">
    <property type="entry name" value="Zn(2)-C6 fungal-type DNA-binding domain"/>
    <property type="match status" value="1"/>
</dbReference>
<dbReference type="PANTHER" id="PTHR31001:SF88">
    <property type="entry name" value="TRANSCRIPTION FACTOR PDR3"/>
    <property type="match status" value="1"/>
</dbReference>
<dbReference type="PROSITE" id="PS50048">
    <property type="entry name" value="ZN2_CY6_FUNGAL_2"/>
    <property type="match status" value="1"/>
</dbReference>
<dbReference type="EMBL" id="CALTRL010001177">
    <property type="protein sequence ID" value="CAH7671395.1"/>
    <property type="molecule type" value="Genomic_DNA"/>
</dbReference>
<evidence type="ECO:0000256" key="4">
    <source>
        <dbReference type="SAM" id="MobiDB-lite"/>
    </source>
</evidence>
<evidence type="ECO:0000256" key="3">
    <source>
        <dbReference type="SAM" id="Coils"/>
    </source>
</evidence>
<feature type="coiled-coil region" evidence="3">
    <location>
        <begin position="86"/>
        <end position="113"/>
    </location>
</feature>
<reference evidence="6" key="1">
    <citation type="submission" date="2022-06" db="EMBL/GenBank/DDBJ databases">
        <authorList>
            <consortium name="SYNGENTA / RWTH Aachen University"/>
        </authorList>
    </citation>
    <scope>NUCLEOTIDE SEQUENCE</scope>
</reference>
<evidence type="ECO:0000256" key="2">
    <source>
        <dbReference type="ARBA" id="ARBA00023242"/>
    </source>
</evidence>
<keyword evidence="3" id="KW-0175">Coiled coil</keyword>
<dbReference type="GO" id="GO:0008270">
    <property type="term" value="F:zinc ion binding"/>
    <property type="evidence" value="ECO:0007669"/>
    <property type="project" value="InterPro"/>
</dbReference>
<name>A0AAV0AQI4_PHAPC</name>
<dbReference type="SUPFAM" id="SSF57701">
    <property type="entry name" value="Zn2/Cys6 DNA-binding domain"/>
    <property type="match status" value="1"/>
</dbReference>
<feature type="domain" description="Zn(2)-C6 fungal-type" evidence="5">
    <location>
        <begin position="21"/>
        <end position="52"/>
    </location>
</feature>
<keyword evidence="2" id="KW-0539">Nucleus</keyword>
<dbReference type="InterPro" id="IPR001138">
    <property type="entry name" value="Zn2Cys6_DnaBD"/>
</dbReference>
<dbReference type="AlphaFoldDB" id="A0AAV0AQI4"/>
<comment type="caution">
    <text evidence="6">The sequence shown here is derived from an EMBL/GenBank/DDBJ whole genome shotgun (WGS) entry which is preliminary data.</text>
</comment>
<dbReference type="InterPro" id="IPR036864">
    <property type="entry name" value="Zn2-C6_fun-type_DNA-bd_sf"/>
</dbReference>
<dbReference type="CDD" id="cd00067">
    <property type="entry name" value="GAL4"/>
    <property type="match status" value="1"/>
</dbReference>
<gene>
    <name evidence="6" type="ORF">PPACK8108_LOCUS6169</name>
</gene>
<dbReference type="Proteomes" id="UP001153365">
    <property type="component" value="Unassembled WGS sequence"/>
</dbReference>
<dbReference type="GO" id="GO:0005634">
    <property type="term" value="C:nucleus"/>
    <property type="evidence" value="ECO:0007669"/>
    <property type="project" value="UniProtKB-SubCell"/>
</dbReference>
<evidence type="ECO:0000256" key="1">
    <source>
        <dbReference type="ARBA" id="ARBA00004123"/>
    </source>
</evidence>
<evidence type="ECO:0000259" key="5">
    <source>
        <dbReference type="PROSITE" id="PS50048"/>
    </source>
</evidence>
<dbReference type="PANTHER" id="PTHR31001">
    <property type="entry name" value="UNCHARACTERIZED TRANSCRIPTIONAL REGULATORY PROTEIN"/>
    <property type="match status" value="1"/>
</dbReference>
<comment type="subcellular location">
    <subcellularLocation>
        <location evidence="1">Nucleus</location>
    </subcellularLocation>
</comment>
<protein>
    <recommendedName>
        <fullName evidence="5">Zn(2)-C6 fungal-type domain-containing protein</fullName>
    </recommendedName>
</protein>